<dbReference type="GO" id="GO:0008982">
    <property type="term" value="F:protein-N(PI)-phosphohistidine-sugar phosphotransferase activity"/>
    <property type="evidence" value="ECO:0007669"/>
    <property type="project" value="InterPro"/>
</dbReference>
<dbReference type="PROSITE" id="PS51094">
    <property type="entry name" value="PTS_EIIA_TYPE_2"/>
    <property type="match status" value="1"/>
</dbReference>
<dbReference type="RefSeq" id="WP_101895427.1">
    <property type="nucleotide sequence ID" value="NZ_CP022684.1"/>
</dbReference>
<proteinExistence type="predicted"/>
<dbReference type="SUPFAM" id="SSF55804">
    <property type="entry name" value="Phoshotransferase/anion transport protein"/>
    <property type="match status" value="1"/>
</dbReference>
<dbReference type="OrthoDB" id="95460at2"/>
<dbReference type="InterPro" id="IPR002178">
    <property type="entry name" value="PTS_EIIA_type-2_dom"/>
</dbReference>
<dbReference type="PANTHER" id="PTHR47738">
    <property type="entry name" value="PTS SYSTEM FRUCTOSE-LIKE EIIA COMPONENT-RELATED"/>
    <property type="match status" value="1"/>
</dbReference>
<accession>A0A2K9LP39</accession>
<dbReference type="Gene3D" id="3.40.930.10">
    <property type="entry name" value="Mannitol-specific EII, Chain A"/>
    <property type="match status" value="1"/>
</dbReference>
<dbReference type="InterPro" id="IPR016152">
    <property type="entry name" value="PTrfase/Anion_transptr"/>
</dbReference>
<name>A0A2K9LP39_9GAMM</name>
<reference evidence="3" key="1">
    <citation type="submission" date="2017-08" db="EMBL/GenBank/DDBJ databases">
        <title>Direct submision.</title>
        <authorList>
            <person name="Kim S.-J."/>
            <person name="Rhee S.-K."/>
        </authorList>
    </citation>
    <scope>NUCLEOTIDE SEQUENCE [LARGE SCALE GENOMIC DNA]</scope>
    <source>
        <strain evidence="3">GI5</strain>
    </source>
</reference>
<dbReference type="GO" id="GO:0009401">
    <property type="term" value="P:phosphoenolpyruvate-dependent sugar phosphotransferase system"/>
    <property type="evidence" value="ECO:0007669"/>
    <property type="project" value="InterPro"/>
</dbReference>
<dbReference type="PANTHER" id="PTHR47738:SF1">
    <property type="entry name" value="NITROGEN REGULATORY PROTEIN"/>
    <property type="match status" value="1"/>
</dbReference>
<dbReference type="EMBL" id="CP022684">
    <property type="protein sequence ID" value="AUM14052.1"/>
    <property type="molecule type" value="Genomic_DNA"/>
</dbReference>
<dbReference type="InterPro" id="IPR006320">
    <property type="entry name" value="PTS_Nitro_regul"/>
</dbReference>
<evidence type="ECO:0000313" key="2">
    <source>
        <dbReference type="EMBL" id="AUM14052.1"/>
    </source>
</evidence>
<evidence type="ECO:0000313" key="3">
    <source>
        <dbReference type="Proteomes" id="UP000235116"/>
    </source>
</evidence>
<dbReference type="CDD" id="cd00211">
    <property type="entry name" value="PTS_IIA_fru"/>
    <property type="match status" value="1"/>
</dbReference>
<dbReference type="InterPro" id="IPR051541">
    <property type="entry name" value="PTS_SugarTrans_NitroReg"/>
</dbReference>
<organism evidence="2 3">
    <name type="scientific">Ketobacter alkanivorans</name>
    <dbReference type="NCBI Taxonomy" id="1917421"/>
    <lineage>
        <taxon>Bacteria</taxon>
        <taxon>Pseudomonadati</taxon>
        <taxon>Pseudomonadota</taxon>
        <taxon>Gammaproteobacteria</taxon>
        <taxon>Pseudomonadales</taxon>
        <taxon>Ketobacteraceae</taxon>
        <taxon>Ketobacter</taxon>
    </lineage>
</organism>
<dbReference type="GO" id="GO:0030295">
    <property type="term" value="F:protein kinase activator activity"/>
    <property type="evidence" value="ECO:0007669"/>
    <property type="project" value="TreeGrafter"/>
</dbReference>
<feature type="domain" description="PTS EIIA type-2" evidence="1">
    <location>
        <begin position="5"/>
        <end position="149"/>
    </location>
</feature>
<dbReference type="NCBIfam" id="TIGR01419">
    <property type="entry name" value="nitro_reg_IIA"/>
    <property type="match status" value="1"/>
</dbReference>
<dbReference type="Proteomes" id="UP000235116">
    <property type="component" value="Chromosome"/>
</dbReference>
<dbReference type="AlphaFoldDB" id="A0A2K9LP39"/>
<keyword evidence="3" id="KW-1185">Reference proteome</keyword>
<dbReference type="Pfam" id="PF00359">
    <property type="entry name" value="PTS_EIIA_2"/>
    <property type="match status" value="1"/>
</dbReference>
<dbReference type="KEGG" id="kak:Kalk_17180"/>
<protein>
    <submittedName>
        <fullName evidence="2">PTS IIA-like nitrogen-regulatory protein PtsN</fullName>
    </submittedName>
</protein>
<sequence length="150" mass="16476">MELAEIISPQRVFEDVPGGSKKKVLETAAGLIAQQYPELDPNELFDSLISREKLGSTGLGKGIAIPHCRAQHCNNVIGAFIKLESGVDFDSIDHEPVDMLFVLLVPQDAHEEHLNVLAKIAAMFNDETRRNTLRNAHSSDSIYDALVTPV</sequence>
<gene>
    <name evidence="2" type="primary">ptsN</name>
    <name evidence="2" type="ORF">Kalk_17180</name>
</gene>
<evidence type="ECO:0000259" key="1">
    <source>
        <dbReference type="PROSITE" id="PS51094"/>
    </source>
</evidence>